<dbReference type="RefSeq" id="WP_002710554.1">
    <property type="nucleotide sequence ID" value="NZ_JH651384.1"/>
</dbReference>
<protein>
    <submittedName>
        <fullName evidence="7">Sigma54 specific transcriptional regulator, Fis family</fullName>
    </submittedName>
</protein>
<dbReference type="InterPro" id="IPR004096">
    <property type="entry name" value="V4R"/>
</dbReference>
<dbReference type="FunFam" id="3.40.50.300:FF:000006">
    <property type="entry name" value="DNA-binding transcriptional regulator NtrC"/>
    <property type="match status" value="1"/>
</dbReference>
<dbReference type="InterPro" id="IPR025943">
    <property type="entry name" value="Sigma_54_int_dom_ATP-bd_2"/>
</dbReference>
<dbReference type="EMBL" id="JH651384">
    <property type="protein sequence ID" value="EIJ36686.1"/>
    <property type="molecule type" value="Genomic_DNA"/>
</dbReference>
<dbReference type="Pfam" id="PF02954">
    <property type="entry name" value="HTH_8"/>
    <property type="match status" value="1"/>
</dbReference>
<dbReference type="Pfam" id="PF25601">
    <property type="entry name" value="AAA_lid_14"/>
    <property type="match status" value="1"/>
</dbReference>
<dbReference type="InterPro" id="IPR009057">
    <property type="entry name" value="Homeodomain-like_sf"/>
</dbReference>
<dbReference type="OrthoDB" id="9804019at2"/>
<dbReference type="Pfam" id="PF00158">
    <property type="entry name" value="Sigma54_activat"/>
    <property type="match status" value="1"/>
</dbReference>
<evidence type="ECO:0000256" key="4">
    <source>
        <dbReference type="ARBA" id="ARBA00023125"/>
    </source>
</evidence>
<dbReference type="InterPro" id="IPR027417">
    <property type="entry name" value="P-loop_NTPase"/>
</dbReference>
<evidence type="ECO:0000256" key="1">
    <source>
        <dbReference type="ARBA" id="ARBA00022741"/>
    </source>
</evidence>
<reference evidence="8" key="1">
    <citation type="journal article" date="2011" name="Stand. Genomic Sci.">
        <title>Genome sequence of the filamentous, gliding Thiothrix nivea neotype strain (JP2(T)).</title>
        <authorList>
            <person name="Lapidus A."/>
            <person name="Nolan M."/>
            <person name="Lucas S."/>
            <person name="Glavina Del Rio T."/>
            <person name="Tice H."/>
            <person name="Cheng J.F."/>
            <person name="Tapia R."/>
            <person name="Han C."/>
            <person name="Goodwin L."/>
            <person name="Pitluck S."/>
            <person name="Liolios K."/>
            <person name="Pagani I."/>
            <person name="Ivanova N."/>
            <person name="Huntemann M."/>
            <person name="Mavromatis K."/>
            <person name="Mikhailova N."/>
            <person name="Pati A."/>
            <person name="Chen A."/>
            <person name="Palaniappan K."/>
            <person name="Land M."/>
            <person name="Brambilla E.M."/>
            <person name="Rohde M."/>
            <person name="Abt B."/>
            <person name="Verbarg S."/>
            <person name="Goker M."/>
            <person name="Bristow J."/>
            <person name="Eisen J.A."/>
            <person name="Markowitz V."/>
            <person name="Hugenholtz P."/>
            <person name="Kyrpides N.C."/>
            <person name="Klenk H.P."/>
            <person name="Woyke T."/>
        </authorList>
    </citation>
    <scope>NUCLEOTIDE SEQUENCE [LARGE SCALE GENOMIC DNA]</scope>
    <source>
        <strain evidence="8">ATCC 35100 / DSM 5205 / JP2</strain>
    </source>
</reference>
<dbReference type="Gene3D" id="3.30.1380.20">
    <property type="entry name" value="Trafficking protein particle complex subunit 3"/>
    <property type="match status" value="1"/>
</dbReference>
<dbReference type="PRINTS" id="PR01590">
    <property type="entry name" value="HTHFIS"/>
</dbReference>
<proteinExistence type="predicted"/>
<keyword evidence="1" id="KW-0547">Nucleotide-binding</keyword>
<dbReference type="InterPro" id="IPR002197">
    <property type="entry name" value="HTH_Fis"/>
</dbReference>
<dbReference type="InterPro" id="IPR024096">
    <property type="entry name" value="NO_sig/Golgi_transp_ligand-bd"/>
</dbReference>
<dbReference type="PROSITE" id="PS00675">
    <property type="entry name" value="SIGMA54_INTERACT_1"/>
    <property type="match status" value="1"/>
</dbReference>
<keyword evidence="3" id="KW-0805">Transcription regulation</keyword>
<dbReference type="Pfam" id="PF06505">
    <property type="entry name" value="XylR_N"/>
    <property type="match status" value="1"/>
</dbReference>
<dbReference type="Gene3D" id="1.10.10.60">
    <property type="entry name" value="Homeodomain-like"/>
    <property type="match status" value="1"/>
</dbReference>
<dbReference type="Gene3D" id="1.10.8.60">
    <property type="match status" value="1"/>
</dbReference>
<dbReference type="InterPro" id="IPR058031">
    <property type="entry name" value="AAA_lid_NorR"/>
</dbReference>
<dbReference type="InterPro" id="IPR025944">
    <property type="entry name" value="Sigma_54_int_dom_CS"/>
</dbReference>
<gene>
    <name evidence="7" type="ORF">Thini_4194</name>
</gene>
<dbReference type="SMART" id="SM00382">
    <property type="entry name" value="AAA"/>
    <property type="match status" value="1"/>
</dbReference>
<dbReference type="PROSITE" id="PS00688">
    <property type="entry name" value="SIGMA54_INTERACT_3"/>
    <property type="match status" value="1"/>
</dbReference>
<evidence type="ECO:0000313" key="7">
    <source>
        <dbReference type="EMBL" id="EIJ36686.1"/>
    </source>
</evidence>
<dbReference type="InterPro" id="IPR003593">
    <property type="entry name" value="AAA+_ATPase"/>
</dbReference>
<dbReference type="PROSITE" id="PS00676">
    <property type="entry name" value="SIGMA54_INTERACT_2"/>
    <property type="match status" value="1"/>
</dbReference>
<organism evidence="7 8">
    <name type="scientific">Thiothrix nivea (strain ATCC 35100 / DSM 5205 / JP2)</name>
    <dbReference type="NCBI Taxonomy" id="870187"/>
    <lineage>
        <taxon>Bacteria</taxon>
        <taxon>Pseudomonadati</taxon>
        <taxon>Pseudomonadota</taxon>
        <taxon>Gammaproteobacteria</taxon>
        <taxon>Thiotrichales</taxon>
        <taxon>Thiotrichaceae</taxon>
        <taxon>Thiothrix</taxon>
    </lineage>
</organism>
<dbReference type="SUPFAM" id="SSF52540">
    <property type="entry name" value="P-loop containing nucleoside triphosphate hydrolases"/>
    <property type="match status" value="1"/>
</dbReference>
<dbReference type="CDD" id="cd00009">
    <property type="entry name" value="AAA"/>
    <property type="match status" value="1"/>
</dbReference>
<dbReference type="Pfam" id="PF02830">
    <property type="entry name" value="V4R"/>
    <property type="match status" value="1"/>
</dbReference>
<dbReference type="SMART" id="SM00989">
    <property type="entry name" value="V4R"/>
    <property type="match status" value="1"/>
</dbReference>
<dbReference type="GO" id="GO:0043565">
    <property type="term" value="F:sequence-specific DNA binding"/>
    <property type="evidence" value="ECO:0007669"/>
    <property type="project" value="InterPro"/>
</dbReference>
<dbReference type="InterPro" id="IPR010523">
    <property type="entry name" value="XylR_N"/>
</dbReference>
<evidence type="ECO:0000313" key="8">
    <source>
        <dbReference type="Proteomes" id="UP000005317"/>
    </source>
</evidence>
<evidence type="ECO:0000256" key="3">
    <source>
        <dbReference type="ARBA" id="ARBA00023015"/>
    </source>
</evidence>
<accession>A0A656HMD2</accession>
<dbReference type="SUPFAM" id="SSF111126">
    <property type="entry name" value="Ligand-binding domain in the NO signalling and Golgi transport"/>
    <property type="match status" value="1"/>
</dbReference>
<dbReference type="GO" id="GO:0005524">
    <property type="term" value="F:ATP binding"/>
    <property type="evidence" value="ECO:0007669"/>
    <property type="project" value="UniProtKB-KW"/>
</dbReference>
<name>A0A656HMD2_THINJ</name>
<dbReference type="AlphaFoldDB" id="A0A656HMD2"/>
<dbReference type="GO" id="GO:0006355">
    <property type="term" value="P:regulation of DNA-templated transcription"/>
    <property type="evidence" value="ECO:0007669"/>
    <property type="project" value="InterPro"/>
</dbReference>
<dbReference type="SUPFAM" id="SSF46689">
    <property type="entry name" value="Homeodomain-like"/>
    <property type="match status" value="1"/>
</dbReference>
<dbReference type="PROSITE" id="PS50045">
    <property type="entry name" value="SIGMA54_INTERACT_4"/>
    <property type="match status" value="1"/>
</dbReference>
<evidence type="ECO:0000259" key="6">
    <source>
        <dbReference type="PROSITE" id="PS50045"/>
    </source>
</evidence>
<keyword evidence="4" id="KW-0238">DNA-binding</keyword>
<keyword evidence="8" id="KW-1185">Reference proteome</keyword>
<sequence>MSGQGKKFTYPSNQDLKAMIRFEGDSGNIWLGQQRMILLHASAFGSMRSELIESFGEDYARGILMRMGYAAAQSDAQLARQIRADDDLMDAFLVGPQLHALEGVVSVEPVRMDIDFASGHFYGEFTWKNSFEAAEHMRLYGLSDHAVCWNLLGYATGYTSTFMGRPVYFKEVECVGKGDKQCRIIGKPLEEWEDADELQQLFSLNSMAQKLHSLEEEVQFLRKEITACARPENIIAESPQIKEIMYLLHKAAETDVTVLMLGETGVGKEVFSQALHRMGKRRDGPFIAVNCAALPRELVESELFGVEKGGYTSADKSRPGRFERADGGTLFLDELGELNARAQAKLLRAIQTGEFERVGGTKKIKVDVRLIAATNANLLEMVRDGRFRADLYYRLNVFPITIPPLRERRTDIPGLIRKFIDKYNGKYGKQVLGVTDDTLRRFSAYQWPGNIRELENILERGVILAENDARIESTHICLGMPHPTDEFMVIGKDGNLEPGATSPDVLEDLLTRMIQSGIDFETLEKQILDKALQKAGGNVLETARMLGISGPQCRYRLKKLGLA</sequence>
<dbReference type="Gene3D" id="3.40.50.300">
    <property type="entry name" value="P-loop containing nucleotide triphosphate hydrolases"/>
    <property type="match status" value="1"/>
</dbReference>
<dbReference type="InterPro" id="IPR002078">
    <property type="entry name" value="Sigma_54_int"/>
</dbReference>
<dbReference type="Proteomes" id="UP000005317">
    <property type="component" value="Unassembled WGS sequence"/>
</dbReference>
<dbReference type="InterPro" id="IPR025662">
    <property type="entry name" value="Sigma_54_int_dom_ATP-bd_1"/>
</dbReference>
<evidence type="ECO:0000256" key="2">
    <source>
        <dbReference type="ARBA" id="ARBA00022840"/>
    </source>
</evidence>
<feature type="domain" description="Sigma-54 factor interaction" evidence="6">
    <location>
        <begin position="234"/>
        <end position="463"/>
    </location>
</feature>
<keyword evidence="2" id="KW-0067">ATP-binding</keyword>
<dbReference type="PANTHER" id="PTHR32071">
    <property type="entry name" value="TRANSCRIPTIONAL REGULATORY PROTEIN"/>
    <property type="match status" value="1"/>
</dbReference>
<evidence type="ECO:0000256" key="5">
    <source>
        <dbReference type="ARBA" id="ARBA00023163"/>
    </source>
</evidence>
<keyword evidence="5" id="KW-0804">Transcription</keyword>